<dbReference type="AlphaFoldDB" id="A0A8S3JEQ3"/>
<name>A0A8S3JEQ3_9BILA</name>
<reference evidence="1" key="1">
    <citation type="submission" date="2021-02" db="EMBL/GenBank/DDBJ databases">
        <authorList>
            <person name="Nowell W R."/>
        </authorList>
    </citation>
    <scope>NUCLEOTIDE SEQUENCE</scope>
</reference>
<dbReference type="EMBL" id="CAJOBI010346302">
    <property type="protein sequence ID" value="CAF5218061.1"/>
    <property type="molecule type" value="Genomic_DNA"/>
</dbReference>
<evidence type="ECO:0000313" key="2">
    <source>
        <dbReference type="Proteomes" id="UP000676336"/>
    </source>
</evidence>
<gene>
    <name evidence="1" type="ORF">SMN809_LOCUS80775</name>
</gene>
<organism evidence="1 2">
    <name type="scientific">Rotaria magnacalcarata</name>
    <dbReference type="NCBI Taxonomy" id="392030"/>
    <lineage>
        <taxon>Eukaryota</taxon>
        <taxon>Metazoa</taxon>
        <taxon>Spiralia</taxon>
        <taxon>Gnathifera</taxon>
        <taxon>Rotifera</taxon>
        <taxon>Eurotatoria</taxon>
        <taxon>Bdelloidea</taxon>
        <taxon>Philodinida</taxon>
        <taxon>Philodinidae</taxon>
        <taxon>Rotaria</taxon>
    </lineage>
</organism>
<accession>A0A8S3JEQ3</accession>
<protein>
    <submittedName>
        <fullName evidence="1">Uncharacterized protein</fullName>
    </submittedName>
</protein>
<evidence type="ECO:0000313" key="1">
    <source>
        <dbReference type="EMBL" id="CAF5218061.1"/>
    </source>
</evidence>
<sequence>MKNLHSRMIIARYDRQFTSAKQLQTTINLLEESLNQRIVSLILRRRLSNLNEICFVCCSSRRINNIDRDLQADEFIDPDEQIKELILQEGQLLELRFRGNVVPIEYNKQSYRFAFNTYFPFYFQTNVSEIDKYSQHLSPFFYGFVQVFSRAITKEHDQKKHQIDA</sequence>
<feature type="non-terminal residue" evidence="1">
    <location>
        <position position="165"/>
    </location>
</feature>
<comment type="caution">
    <text evidence="1">The sequence shown here is derived from an EMBL/GenBank/DDBJ whole genome shotgun (WGS) entry which is preliminary data.</text>
</comment>
<dbReference type="Proteomes" id="UP000676336">
    <property type="component" value="Unassembled WGS sequence"/>
</dbReference>
<proteinExistence type="predicted"/>